<evidence type="ECO:0000313" key="3">
    <source>
        <dbReference type="Proteomes" id="UP000297948"/>
    </source>
</evidence>
<sequence length="109" mass="11923">MREVVRITADSAADDGSNHRFTLVGRSGKLKETLDYDGSDPEWKVGDRIEVISDPEGTVPLGAAFDVDPEGRLGTLLLVIGWTGITLLAGRRGFLRRRAGRRPAFEDVD</sequence>
<keyword evidence="1" id="KW-1133">Transmembrane helix</keyword>
<dbReference type="Proteomes" id="UP000297948">
    <property type="component" value="Unassembled WGS sequence"/>
</dbReference>
<evidence type="ECO:0000313" key="2">
    <source>
        <dbReference type="EMBL" id="TGB15562.1"/>
    </source>
</evidence>
<protein>
    <submittedName>
        <fullName evidence="2">Uncharacterized protein</fullName>
    </submittedName>
</protein>
<organism evidence="2 3">
    <name type="scientific">Streptomyces palmae</name>
    <dbReference type="NCBI Taxonomy" id="1701085"/>
    <lineage>
        <taxon>Bacteria</taxon>
        <taxon>Bacillati</taxon>
        <taxon>Actinomycetota</taxon>
        <taxon>Actinomycetes</taxon>
        <taxon>Kitasatosporales</taxon>
        <taxon>Streptomycetaceae</taxon>
        <taxon>Streptomyces</taxon>
    </lineage>
</organism>
<keyword evidence="1" id="KW-0472">Membrane</keyword>
<dbReference type="EMBL" id="SRID01000037">
    <property type="protein sequence ID" value="TGB15562.1"/>
    <property type="molecule type" value="Genomic_DNA"/>
</dbReference>
<dbReference type="OrthoDB" id="4201757at2"/>
<gene>
    <name evidence="2" type="ORF">E4099_06630</name>
</gene>
<keyword evidence="1" id="KW-0812">Transmembrane</keyword>
<name>A0A4Z0HAN7_9ACTN</name>
<accession>A0A4Z0HAN7</accession>
<evidence type="ECO:0000256" key="1">
    <source>
        <dbReference type="SAM" id="Phobius"/>
    </source>
</evidence>
<dbReference type="AlphaFoldDB" id="A0A4Z0HAN7"/>
<comment type="caution">
    <text evidence="2">The sequence shown here is derived from an EMBL/GenBank/DDBJ whole genome shotgun (WGS) entry which is preliminary data.</text>
</comment>
<proteinExistence type="predicted"/>
<feature type="transmembrane region" description="Helical" evidence="1">
    <location>
        <begin position="73"/>
        <end position="90"/>
    </location>
</feature>
<keyword evidence="3" id="KW-1185">Reference proteome</keyword>
<dbReference type="RefSeq" id="WP_135338002.1">
    <property type="nucleotide sequence ID" value="NZ_JBHLTX010000013.1"/>
</dbReference>
<reference evidence="2 3" key="1">
    <citation type="submission" date="2019-03" db="EMBL/GenBank/DDBJ databases">
        <authorList>
            <person name="Gonzalez-Pimentel J.L."/>
        </authorList>
    </citation>
    <scope>NUCLEOTIDE SEQUENCE [LARGE SCALE GENOMIC DNA]</scope>
    <source>
        <strain evidence="2 3">JCM 31289</strain>
    </source>
</reference>